<dbReference type="GO" id="GO:0005524">
    <property type="term" value="F:ATP binding"/>
    <property type="evidence" value="ECO:0007669"/>
    <property type="project" value="UniProtKB-KW"/>
</dbReference>
<protein>
    <submittedName>
        <fullName evidence="1">ATP-binding protein</fullName>
    </submittedName>
</protein>
<evidence type="ECO:0000313" key="2">
    <source>
        <dbReference type="Proteomes" id="UP000312512"/>
    </source>
</evidence>
<keyword evidence="1" id="KW-0547">Nucleotide-binding</keyword>
<sequence>MFDREAEWAELVNFIQDDSPFPTLGVVSGRRRQGKTLLLGSLCEATGGVYIEGTEAVPAEHFHLIGELLAARVGSPAPLRFTSWRAIIDAILDLETSTPLPVVIDEFPYLVKGSRELPSILQAALDLRRRRGGSPIRLILCGSALSFMGSLLSGDAPLRGRAGLELVVPTLDYQVAAEFWQISDPRLALLTHAVVGGTPAYRREYVRDDAPRSLADFDDWVERAVLNPARPLFREARYLLAEEPDLRDSALYHSVLAAVAEGNASRGGIAGYIGRKATEISHPLTVLEDAGLLAKSPDMLRAARPLYRVTEPLVTFYHTIMRPAWRELERRRADRVWARSKGRFMSGVVGPHFEEICRTWAADFADAEMFGDIPGEVGHGVVNDQERRTSHEIDVVVLAQPDGGPRRVLCLGEAKWGEVMGSGHVERLRRVRDLLSQRGYDTRSTRLACFSTAGFTPDLLASSRDEVILAGPELLYS</sequence>
<name>A0A5C4WFD0_9ACTN</name>
<dbReference type="Proteomes" id="UP000312512">
    <property type="component" value="Unassembled WGS sequence"/>
</dbReference>
<keyword evidence="1" id="KW-0067">ATP-binding</keyword>
<keyword evidence="2" id="KW-1185">Reference proteome</keyword>
<dbReference type="EMBL" id="VDLX02000007">
    <property type="protein sequence ID" value="KAB8193813.1"/>
    <property type="molecule type" value="Genomic_DNA"/>
</dbReference>
<accession>A0A5C4WFD0</accession>
<dbReference type="Gene3D" id="3.40.50.300">
    <property type="entry name" value="P-loop containing nucleotide triphosphate hydrolases"/>
    <property type="match status" value="1"/>
</dbReference>
<organism evidence="1 2">
    <name type="scientific">Nonomuraea phyllanthi</name>
    <dbReference type="NCBI Taxonomy" id="2219224"/>
    <lineage>
        <taxon>Bacteria</taxon>
        <taxon>Bacillati</taxon>
        <taxon>Actinomycetota</taxon>
        <taxon>Actinomycetes</taxon>
        <taxon>Streptosporangiales</taxon>
        <taxon>Streptosporangiaceae</taxon>
        <taxon>Nonomuraea</taxon>
    </lineage>
</organism>
<dbReference type="SUPFAM" id="SSF52540">
    <property type="entry name" value="P-loop containing nucleoside triphosphate hydrolases"/>
    <property type="match status" value="1"/>
</dbReference>
<dbReference type="OrthoDB" id="9813134at2"/>
<dbReference type="InterPro" id="IPR027417">
    <property type="entry name" value="P-loop_NTPase"/>
</dbReference>
<dbReference type="AlphaFoldDB" id="A0A5C4WFD0"/>
<proteinExistence type="predicted"/>
<reference evidence="1 2" key="1">
    <citation type="submission" date="2019-10" db="EMBL/GenBank/DDBJ databases">
        <title>Nonomuraea sp. nov., isolated from Phyllanthus amarus.</title>
        <authorList>
            <person name="Klykleung N."/>
            <person name="Tanasupawat S."/>
        </authorList>
    </citation>
    <scope>NUCLEOTIDE SEQUENCE [LARGE SCALE GENOMIC DNA]</scope>
    <source>
        <strain evidence="1 2">PA1-10</strain>
    </source>
</reference>
<dbReference type="PANTHER" id="PTHR34704:SF1">
    <property type="entry name" value="ATPASE"/>
    <property type="match status" value="1"/>
</dbReference>
<comment type="caution">
    <text evidence="1">The sequence shown here is derived from an EMBL/GenBank/DDBJ whole genome shotgun (WGS) entry which is preliminary data.</text>
</comment>
<dbReference type="PANTHER" id="PTHR34704">
    <property type="entry name" value="ATPASE"/>
    <property type="match status" value="1"/>
</dbReference>
<evidence type="ECO:0000313" key="1">
    <source>
        <dbReference type="EMBL" id="KAB8193813.1"/>
    </source>
</evidence>
<gene>
    <name evidence="1" type="ORF">FH608_019430</name>
</gene>